<organism evidence="2 3">
    <name type="scientific">Mesorhizobium neociceri</name>
    <dbReference type="NCBI Taxonomy" id="1307853"/>
    <lineage>
        <taxon>Bacteria</taxon>
        <taxon>Pseudomonadati</taxon>
        <taxon>Pseudomonadota</taxon>
        <taxon>Alphaproteobacteria</taxon>
        <taxon>Hyphomicrobiales</taxon>
        <taxon>Phyllobacteriaceae</taxon>
        <taxon>Mesorhizobium</taxon>
    </lineage>
</organism>
<protein>
    <recommendedName>
        <fullName evidence="1">HepT-like domain-containing protein</fullName>
    </recommendedName>
</protein>
<keyword evidence="3" id="KW-1185">Reference proteome</keyword>
<dbReference type="InterPro" id="IPR048769">
    <property type="entry name" value="HepT-like_dom"/>
</dbReference>
<proteinExistence type="predicted"/>
<gene>
    <name evidence="2" type="ORF">H0241_26870</name>
</gene>
<name>A0A838BE94_9HYPH</name>
<evidence type="ECO:0000259" key="1">
    <source>
        <dbReference type="Pfam" id="PF20797"/>
    </source>
</evidence>
<dbReference type="Proteomes" id="UP000558284">
    <property type="component" value="Unassembled WGS sequence"/>
</dbReference>
<dbReference type="Pfam" id="PF20797">
    <property type="entry name" value="HepT-like_2"/>
    <property type="match status" value="1"/>
</dbReference>
<dbReference type="AlphaFoldDB" id="A0A838BE94"/>
<dbReference type="RefSeq" id="WP_181060847.1">
    <property type="nucleotide sequence ID" value="NZ_JACDTY010000017.1"/>
</dbReference>
<sequence length="167" mass="18689">MLGIFVDINNELADIAKEAKMLADSVRIYEEAANVGPVWTWLAVQGLASGVEKIYTGCERVMAMIASDIDGARIDHSEGWHVSLLKRMAHPFPSVRDTVISDECFNALERLRSFRHRERNSYGLTLDPGIVLERAVETGSAFEKFRSEVNEFAQKFSGPDNNGSWKP</sequence>
<reference evidence="2 3" key="1">
    <citation type="submission" date="2020-07" db="EMBL/GenBank/DDBJ databases">
        <title>Definition of the novel symbiovar canariense within Mesorhizobium novociceri, a new species of genus Mesorhizobium nodulating Cicer canariense in the Caldera de Taburiente National Park (La Palma, Canary Islands).</title>
        <authorList>
            <person name="Leon-Barrios M."/>
            <person name="Perez-Yepez J."/>
            <person name="Flores-Felix J.D."/>
            <person name="Ramirez-Baena M.H."/>
            <person name="Pulido-Suarez L."/>
            <person name="Igual J.M."/>
            <person name="Velazquez E."/>
            <person name="Peix A."/>
        </authorList>
    </citation>
    <scope>NUCLEOTIDE SEQUENCE [LARGE SCALE GENOMIC DNA]</scope>
    <source>
        <strain evidence="2 3">CCANP35</strain>
    </source>
</reference>
<feature type="domain" description="HepT-like" evidence="1">
    <location>
        <begin position="48"/>
        <end position="155"/>
    </location>
</feature>
<comment type="caution">
    <text evidence="2">The sequence shown here is derived from an EMBL/GenBank/DDBJ whole genome shotgun (WGS) entry which is preliminary data.</text>
</comment>
<evidence type="ECO:0000313" key="2">
    <source>
        <dbReference type="EMBL" id="MBA1143844.1"/>
    </source>
</evidence>
<evidence type="ECO:0000313" key="3">
    <source>
        <dbReference type="Proteomes" id="UP000558284"/>
    </source>
</evidence>
<accession>A0A838BE94</accession>
<dbReference type="EMBL" id="JACDTY010000017">
    <property type="protein sequence ID" value="MBA1143844.1"/>
    <property type="molecule type" value="Genomic_DNA"/>
</dbReference>